<reference evidence="2" key="3">
    <citation type="submission" date="2021-05" db="UniProtKB">
        <authorList>
            <consortium name="EnsemblPlants"/>
        </authorList>
    </citation>
    <scope>IDENTIFICATION</scope>
    <source>
        <strain evidence="2">cv. B73</strain>
    </source>
</reference>
<reference evidence="3" key="1">
    <citation type="submission" date="2015-12" db="EMBL/GenBank/DDBJ databases">
        <title>Update maize B73 reference genome by single molecule sequencing technologies.</title>
        <authorList>
            <consortium name="Maize Genome Sequencing Project"/>
            <person name="Ware D."/>
        </authorList>
    </citation>
    <scope>NUCLEOTIDE SEQUENCE [LARGE SCALE GENOMIC DNA]</scope>
    <source>
        <strain evidence="3">cv. B73</strain>
    </source>
</reference>
<name>A0A804QAL0_MAIZE</name>
<organism evidence="2 3">
    <name type="scientific">Zea mays</name>
    <name type="common">Maize</name>
    <dbReference type="NCBI Taxonomy" id="4577"/>
    <lineage>
        <taxon>Eukaryota</taxon>
        <taxon>Viridiplantae</taxon>
        <taxon>Streptophyta</taxon>
        <taxon>Embryophyta</taxon>
        <taxon>Tracheophyta</taxon>
        <taxon>Spermatophyta</taxon>
        <taxon>Magnoliopsida</taxon>
        <taxon>Liliopsida</taxon>
        <taxon>Poales</taxon>
        <taxon>Poaceae</taxon>
        <taxon>PACMAD clade</taxon>
        <taxon>Panicoideae</taxon>
        <taxon>Andropogonodae</taxon>
        <taxon>Andropogoneae</taxon>
        <taxon>Tripsacinae</taxon>
        <taxon>Zea</taxon>
    </lineage>
</organism>
<accession>A0A804QAL0</accession>
<dbReference type="EnsemblPlants" id="Zm00001eb307690_T001">
    <property type="protein sequence ID" value="Zm00001eb307690_P001"/>
    <property type="gene ID" value="Zm00001eb307690"/>
</dbReference>
<evidence type="ECO:0000256" key="1">
    <source>
        <dbReference type="SAM" id="MobiDB-lite"/>
    </source>
</evidence>
<dbReference type="AlphaFoldDB" id="A0A804QAL0"/>
<dbReference type="Proteomes" id="UP000007305">
    <property type="component" value="Chromosome 7"/>
</dbReference>
<proteinExistence type="predicted"/>
<sequence length="274" mass="30912">MAEDANARPPHSPRTVGIIQHFERQVWLHTDALNEDVQVTNERIGQLETAQIVTNNTLTTLERTVAAANTSLAAIIERLDRMDQVGREGRQQGDDDGYGSIAGLEVDDASRNMPHSPRTKGIIQHFVRLVKTHTEGLDNDMQVTNEKMGQLEATQIDTNTKLANVEMTVAHIDKSLVALLRRFDEMHANINGGRDEGAEGNWDDYVADTEQDDQEAPNRRRLRTNRRAHDYVHDRPYTSTNSLAKSTSTPAFLRRQTTCIFHKFSNQICPETSR</sequence>
<evidence type="ECO:0000313" key="2">
    <source>
        <dbReference type="EnsemblPlants" id="Zm00001eb307690_P001"/>
    </source>
</evidence>
<reference evidence="2" key="2">
    <citation type="submission" date="2019-07" db="EMBL/GenBank/DDBJ databases">
        <authorList>
            <person name="Seetharam A."/>
            <person name="Woodhouse M."/>
            <person name="Cannon E."/>
        </authorList>
    </citation>
    <scope>NUCLEOTIDE SEQUENCE [LARGE SCALE GENOMIC DNA]</scope>
    <source>
        <strain evidence="2">cv. B73</strain>
    </source>
</reference>
<feature type="region of interest" description="Disordered" evidence="1">
    <location>
        <begin position="209"/>
        <end position="228"/>
    </location>
</feature>
<dbReference type="InParanoid" id="A0A804QAL0"/>
<dbReference type="Gramene" id="Zm00001eb307690_T001">
    <property type="protein sequence ID" value="Zm00001eb307690_P001"/>
    <property type="gene ID" value="Zm00001eb307690"/>
</dbReference>
<protein>
    <submittedName>
        <fullName evidence="2">Uncharacterized protein</fullName>
    </submittedName>
</protein>
<keyword evidence="3" id="KW-1185">Reference proteome</keyword>
<evidence type="ECO:0000313" key="3">
    <source>
        <dbReference type="Proteomes" id="UP000007305"/>
    </source>
</evidence>